<organism evidence="3">
    <name type="scientific">Caenorhabditis remanei</name>
    <name type="common">Caenorhabditis vulgaris</name>
    <dbReference type="NCBI Taxonomy" id="31234"/>
    <lineage>
        <taxon>Eukaryota</taxon>
        <taxon>Metazoa</taxon>
        <taxon>Ecdysozoa</taxon>
        <taxon>Nematoda</taxon>
        <taxon>Chromadorea</taxon>
        <taxon>Rhabditida</taxon>
        <taxon>Rhabditina</taxon>
        <taxon>Rhabditomorpha</taxon>
        <taxon>Rhabditoidea</taxon>
        <taxon>Rhabditidae</taxon>
        <taxon>Peloderinae</taxon>
        <taxon>Caenorhabditis</taxon>
    </lineage>
</organism>
<evidence type="ECO:0000256" key="1">
    <source>
        <dbReference type="SAM" id="MobiDB-lite"/>
    </source>
</evidence>
<reference evidence="2" key="1">
    <citation type="submission" date="2007-07" db="EMBL/GenBank/DDBJ databases">
        <title>PCAP assembly of the Caenorhabditis remanei genome.</title>
        <authorList>
            <consortium name="The Caenorhabditis remanei Sequencing Consortium"/>
            <person name="Wilson R.K."/>
        </authorList>
    </citation>
    <scope>NUCLEOTIDE SEQUENCE [LARGE SCALE GENOMIC DNA]</scope>
    <source>
        <strain evidence="2">PB4641</strain>
    </source>
</reference>
<evidence type="ECO:0000313" key="2">
    <source>
        <dbReference type="EMBL" id="EFP05154.1"/>
    </source>
</evidence>
<proteinExistence type="predicted"/>
<accession>E3MN46</accession>
<dbReference type="STRING" id="31234.E3MN46"/>
<dbReference type="eggNOG" id="KOG3599">
    <property type="taxonomic scope" value="Eukaryota"/>
</dbReference>
<evidence type="ECO:0000313" key="3">
    <source>
        <dbReference type="Proteomes" id="UP000008281"/>
    </source>
</evidence>
<dbReference type="EMBL" id="DS268458">
    <property type="protein sequence ID" value="EFP05154.1"/>
    <property type="molecule type" value="Genomic_DNA"/>
</dbReference>
<keyword evidence="3" id="KW-1185">Reference proteome</keyword>
<name>E3MN46_CAERE</name>
<feature type="compositionally biased region" description="Basic and acidic residues" evidence="1">
    <location>
        <begin position="1"/>
        <end position="10"/>
    </location>
</feature>
<gene>
    <name evidence="2" type="ORF">CRE_04067</name>
</gene>
<feature type="region of interest" description="Disordered" evidence="1">
    <location>
        <begin position="1"/>
        <end position="23"/>
    </location>
</feature>
<dbReference type="Proteomes" id="UP000008281">
    <property type="component" value="Unassembled WGS sequence"/>
</dbReference>
<protein>
    <submittedName>
        <fullName evidence="2">Uncharacterized protein</fullName>
    </submittedName>
</protein>
<sequence>MKYDASDERWANPPQPVAAAEQAPAFDHSMVSEEYEHDKKKNPAPKQGISFSQALLASGHEKSDGKIKLTASSFMEVGSYAVFLIVLVYGEHALGVVNIEKILS</sequence>
<dbReference type="HOGENOM" id="CLU_2252556_0_0_1"/>
<dbReference type="AlphaFoldDB" id="E3MN46"/>
<dbReference type="InParanoid" id="E3MN46"/>